<keyword evidence="1" id="KW-0812">Transmembrane</keyword>
<dbReference type="PROSITE" id="PS50234">
    <property type="entry name" value="VWFA"/>
    <property type="match status" value="1"/>
</dbReference>
<dbReference type="SUPFAM" id="SSF53300">
    <property type="entry name" value="vWA-like"/>
    <property type="match status" value="1"/>
</dbReference>
<proteinExistence type="predicted"/>
<accession>A0A506XT83</accession>
<dbReference type="EMBL" id="VHQG01000002">
    <property type="protein sequence ID" value="TPW76014.1"/>
    <property type="molecule type" value="Genomic_DNA"/>
</dbReference>
<evidence type="ECO:0000259" key="2">
    <source>
        <dbReference type="PROSITE" id="PS50234"/>
    </source>
</evidence>
<name>A0A506XT83_9MICO</name>
<feature type="transmembrane region" description="Helical" evidence="1">
    <location>
        <begin position="316"/>
        <end position="334"/>
    </location>
</feature>
<sequence length="338" mass="36542">MELVFGWMPFALLGLVVAAFAVYLIVSRGRRRRGDSTVLAAAHVERLFALPEYRKAYRRGRVLFAGLLAVSLFALGGLAIVAARPVTTDVVTTETANRDIVLCLDVSGSMLGDDAEVLDQFRAIAKGFSGERISLVIWNASAVQVFPLTDDYSYVDEQLKSVADAAAEADRLGYYPDPQAGSFDLLSGTLLGSGSSLIGDGLASCVLRFDNTESERSRTVLLATDNELYGDPLVTLDEASRFAQERKVRVYALTPSFLGISTPEKRELQQESEATGGKLFGLDDARAADEIVKRVLADQASKLKGTPRLVVTDEPGGALVVGILAVWLVAFIGWRMRT</sequence>
<reference evidence="3 4" key="1">
    <citation type="submission" date="2019-06" db="EMBL/GenBank/DDBJ databases">
        <authorList>
            <person name="Li F."/>
        </authorList>
    </citation>
    <scope>NUCLEOTIDE SEQUENCE [LARGE SCALE GENOMIC DNA]</scope>
    <source>
        <strain evidence="3 4">10F1D-1</strain>
    </source>
</reference>
<dbReference type="RefSeq" id="WP_141163371.1">
    <property type="nucleotide sequence ID" value="NZ_VHQG01000002.1"/>
</dbReference>
<protein>
    <submittedName>
        <fullName evidence="3">VWA domain-containing protein</fullName>
    </submittedName>
</protein>
<organism evidence="3 4">
    <name type="scientific">Schumannella soli</name>
    <dbReference type="NCBI Taxonomy" id="2590779"/>
    <lineage>
        <taxon>Bacteria</taxon>
        <taxon>Bacillati</taxon>
        <taxon>Actinomycetota</taxon>
        <taxon>Actinomycetes</taxon>
        <taxon>Micrococcales</taxon>
        <taxon>Microbacteriaceae</taxon>
        <taxon>Schumannella</taxon>
    </lineage>
</organism>
<evidence type="ECO:0000313" key="3">
    <source>
        <dbReference type="EMBL" id="TPW76014.1"/>
    </source>
</evidence>
<dbReference type="AlphaFoldDB" id="A0A506XT83"/>
<feature type="domain" description="VWFA" evidence="2">
    <location>
        <begin position="99"/>
        <end position="295"/>
    </location>
</feature>
<evidence type="ECO:0000256" key="1">
    <source>
        <dbReference type="SAM" id="Phobius"/>
    </source>
</evidence>
<dbReference type="InterPro" id="IPR036465">
    <property type="entry name" value="vWFA_dom_sf"/>
</dbReference>
<keyword evidence="4" id="KW-1185">Reference proteome</keyword>
<keyword evidence="1" id="KW-0472">Membrane</keyword>
<dbReference type="OrthoDB" id="4623238at2"/>
<dbReference type="InterPro" id="IPR002035">
    <property type="entry name" value="VWF_A"/>
</dbReference>
<feature type="transmembrane region" description="Helical" evidence="1">
    <location>
        <begin position="6"/>
        <end position="26"/>
    </location>
</feature>
<dbReference type="Gene3D" id="3.40.50.410">
    <property type="entry name" value="von Willebrand factor, type A domain"/>
    <property type="match status" value="1"/>
</dbReference>
<evidence type="ECO:0000313" key="4">
    <source>
        <dbReference type="Proteomes" id="UP000316252"/>
    </source>
</evidence>
<comment type="caution">
    <text evidence="3">The sequence shown here is derived from an EMBL/GenBank/DDBJ whole genome shotgun (WGS) entry which is preliminary data.</text>
</comment>
<keyword evidence="1" id="KW-1133">Transmembrane helix</keyword>
<dbReference type="Proteomes" id="UP000316252">
    <property type="component" value="Unassembled WGS sequence"/>
</dbReference>
<dbReference type="SMART" id="SM00327">
    <property type="entry name" value="VWA"/>
    <property type="match status" value="1"/>
</dbReference>
<gene>
    <name evidence="3" type="ORF">FJ657_09315</name>
</gene>
<feature type="transmembrane region" description="Helical" evidence="1">
    <location>
        <begin position="62"/>
        <end position="83"/>
    </location>
</feature>